<dbReference type="Gene3D" id="2.60.40.10">
    <property type="entry name" value="Immunoglobulins"/>
    <property type="match status" value="1"/>
</dbReference>
<dbReference type="EMBL" id="JAIWYP010000010">
    <property type="protein sequence ID" value="KAH3749484.1"/>
    <property type="molecule type" value="Genomic_DNA"/>
</dbReference>
<evidence type="ECO:0000256" key="1">
    <source>
        <dbReference type="ARBA" id="ARBA00004419"/>
    </source>
</evidence>
<dbReference type="GO" id="GO:0016236">
    <property type="term" value="P:macroautophagy"/>
    <property type="evidence" value="ECO:0007669"/>
    <property type="project" value="TreeGrafter"/>
</dbReference>
<dbReference type="GO" id="GO:0031410">
    <property type="term" value="C:cytoplasmic vesicle"/>
    <property type="evidence" value="ECO:0007669"/>
    <property type="project" value="UniProtKB-KW"/>
</dbReference>
<dbReference type="Gene3D" id="3.30.60.90">
    <property type="match status" value="1"/>
</dbReference>
<evidence type="ECO:0000256" key="4">
    <source>
        <dbReference type="ARBA" id="ARBA00022833"/>
    </source>
</evidence>
<sequence>MSGRSESLHLFVCYNTDEDFVDKILVPYDTVWSDLEEMFKARLDCPRVAVSYVDIDSDEISLGSQEELFEAFRVAMQCGHKLSVKVMPLAAETAVFRMVDIDDHGDPPEQSMDRLDEPLDLREICPDPHTAIPMGDVERKKEEAPVAPLAKETDVDKLEGSVVEGAIVFPDADMKLSVKKYGCEWEPVAGSVYERQSSSEGARQDQLLQYSDFVEFMTKLKKDLRSEIVRDVTRKTVKQVLKGLDGAVIESLQGSGTLGSSCGVAGGQGDTKVMGLAAEKFPDEHVVYAHDGVICDGCNNPIVGPRYKCGNCLDYDLCEVCESKSGLHNPEHVFVKIRRPCPRVGMVDGVRRPLLRGSIYRTHRRCNLLVPILGEGVEDQNEANNHLESKLKCRYSQKIEKKKRKSEKNIEKVKRKAEKLNRKLESLADSPSKRERLDLLDAVTYDFYKVLMGAQLLSDLTVPARTEMQSGTKFVKTWWVKNSGDGQWTCATKLKLLTGNIPTPSAVVDVPHLLPGEEGAICVDFVSPSQSGEYESVWRFHENSMPFGSTISCTIIVVPREILEPTKEEVDSLRVVMTTSQKSEPEMKPGLAERIEIKLTPETEEEHLREVFVRREPVKRDTTMESVRQEVEIEEPVQQEVEEQVDQREEDTVQDENKETNAGDPDSDSDEGFVLYACHGDKEDDVVEVEKKASCS</sequence>
<name>A0A9D4I610_DREPO</name>
<dbReference type="CDD" id="cd14947">
    <property type="entry name" value="NBR1_like"/>
    <property type="match status" value="1"/>
</dbReference>
<feature type="region of interest" description="Disordered" evidence="8">
    <location>
        <begin position="621"/>
        <end position="673"/>
    </location>
</feature>
<evidence type="ECO:0000256" key="6">
    <source>
        <dbReference type="PROSITE-ProRule" id="PRU00228"/>
    </source>
</evidence>
<evidence type="ECO:0000313" key="11">
    <source>
        <dbReference type="Proteomes" id="UP000828390"/>
    </source>
</evidence>
<dbReference type="CDD" id="cd02340">
    <property type="entry name" value="ZZ_NBR1_like"/>
    <property type="match status" value="1"/>
</dbReference>
<comment type="caution">
    <text evidence="10">The sequence shown here is derived from an EMBL/GenBank/DDBJ whole genome shotgun (WGS) entry which is preliminary data.</text>
</comment>
<feature type="compositionally biased region" description="Basic and acidic residues" evidence="8">
    <location>
        <begin position="621"/>
        <end position="631"/>
    </location>
</feature>
<evidence type="ECO:0000256" key="3">
    <source>
        <dbReference type="ARBA" id="ARBA00022771"/>
    </source>
</evidence>
<dbReference type="PANTHER" id="PTHR20930:SF2">
    <property type="entry name" value="NEXT TO BRCA1 GENE 1 PROTEIN"/>
    <property type="match status" value="1"/>
</dbReference>
<dbReference type="FunFam" id="3.30.60.90:FF:000007">
    <property type="entry name" value="Next to BRCA1 gene 1 protein"/>
    <property type="match status" value="1"/>
</dbReference>
<dbReference type="Proteomes" id="UP000828390">
    <property type="component" value="Unassembled WGS sequence"/>
</dbReference>
<dbReference type="GO" id="GO:0008270">
    <property type="term" value="F:zinc ion binding"/>
    <property type="evidence" value="ECO:0007669"/>
    <property type="project" value="UniProtKB-KW"/>
</dbReference>
<evidence type="ECO:0000256" key="8">
    <source>
        <dbReference type="SAM" id="MobiDB-lite"/>
    </source>
</evidence>
<evidence type="ECO:0000313" key="10">
    <source>
        <dbReference type="EMBL" id="KAH3749484.1"/>
    </source>
</evidence>
<dbReference type="PROSITE" id="PS50135">
    <property type="entry name" value="ZF_ZZ_2"/>
    <property type="match status" value="1"/>
</dbReference>
<dbReference type="SUPFAM" id="SSF54277">
    <property type="entry name" value="CAD &amp; PB1 domains"/>
    <property type="match status" value="1"/>
</dbReference>
<evidence type="ECO:0000256" key="2">
    <source>
        <dbReference type="ARBA" id="ARBA00022723"/>
    </source>
</evidence>
<keyword evidence="4" id="KW-0862">Zinc</keyword>
<dbReference type="Gene3D" id="3.10.20.90">
    <property type="entry name" value="Phosphatidylinositol 3-kinase Catalytic Subunit, Chain A, domain 1"/>
    <property type="match status" value="1"/>
</dbReference>
<reference evidence="10" key="2">
    <citation type="submission" date="2020-11" db="EMBL/GenBank/DDBJ databases">
        <authorList>
            <person name="McCartney M.A."/>
            <person name="Auch B."/>
            <person name="Kono T."/>
            <person name="Mallez S."/>
            <person name="Becker A."/>
            <person name="Gohl D.M."/>
            <person name="Silverstein K.A.T."/>
            <person name="Koren S."/>
            <person name="Bechman K.B."/>
            <person name="Herman A."/>
            <person name="Abrahante J.E."/>
            <person name="Garbe J."/>
        </authorList>
    </citation>
    <scope>NUCLEOTIDE SEQUENCE</scope>
    <source>
        <strain evidence="10">Duluth1</strain>
        <tissue evidence="10">Whole animal</tissue>
    </source>
</reference>
<keyword evidence="11" id="KW-1185">Reference proteome</keyword>
<dbReference type="PROSITE" id="PS01357">
    <property type="entry name" value="ZF_ZZ_1"/>
    <property type="match status" value="1"/>
</dbReference>
<accession>A0A9D4I610</accession>
<feature type="compositionally biased region" description="Basic and acidic residues" evidence="8">
    <location>
        <begin position="645"/>
        <end position="661"/>
    </location>
</feature>
<dbReference type="GO" id="GO:0043130">
    <property type="term" value="F:ubiquitin binding"/>
    <property type="evidence" value="ECO:0007669"/>
    <property type="project" value="TreeGrafter"/>
</dbReference>
<dbReference type="GO" id="GO:0005776">
    <property type="term" value="C:autophagosome"/>
    <property type="evidence" value="ECO:0007669"/>
    <property type="project" value="UniProtKB-SubCell"/>
</dbReference>
<dbReference type="GO" id="GO:0070013">
    <property type="term" value="C:intracellular organelle lumen"/>
    <property type="evidence" value="ECO:0007669"/>
    <property type="project" value="UniProtKB-ARBA"/>
</dbReference>
<comment type="subcellular location">
    <subcellularLocation>
        <location evidence="1">Cytoplasmic vesicle</location>
        <location evidence="1">Autophagosome</location>
    </subcellularLocation>
</comment>
<dbReference type="InterPro" id="IPR032350">
    <property type="entry name" value="Nbr1_FW"/>
</dbReference>
<dbReference type="SMART" id="SM00291">
    <property type="entry name" value="ZnF_ZZ"/>
    <property type="match status" value="1"/>
</dbReference>
<dbReference type="InterPro" id="IPR013783">
    <property type="entry name" value="Ig-like_fold"/>
</dbReference>
<dbReference type="PANTHER" id="PTHR20930">
    <property type="entry name" value="OVARIAN CARCINOMA ANTIGEN CA125-RELATED"/>
    <property type="match status" value="1"/>
</dbReference>
<keyword evidence="5" id="KW-0968">Cytoplasmic vesicle</keyword>
<dbReference type="SUPFAM" id="SSF57850">
    <property type="entry name" value="RING/U-box"/>
    <property type="match status" value="1"/>
</dbReference>
<dbReference type="Pfam" id="PF00569">
    <property type="entry name" value="ZZ"/>
    <property type="match status" value="1"/>
</dbReference>
<dbReference type="Pfam" id="PF16158">
    <property type="entry name" value="N_BRCA1_IG"/>
    <property type="match status" value="1"/>
</dbReference>
<dbReference type="GO" id="GO:0000407">
    <property type="term" value="C:phagophore assembly site"/>
    <property type="evidence" value="ECO:0007669"/>
    <property type="project" value="TreeGrafter"/>
</dbReference>
<organism evidence="10 11">
    <name type="scientific">Dreissena polymorpha</name>
    <name type="common">Zebra mussel</name>
    <name type="synonym">Mytilus polymorpha</name>
    <dbReference type="NCBI Taxonomy" id="45954"/>
    <lineage>
        <taxon>Eukaryota</taxon>
        <taxon>Metazoa</taxon>
        <taxon>Spiralia</taxon>
        <taxon>Lophotrochozoa</taxon>
        <taxon>Mollusca</taxon>
        <taxon>Bivalvia</taxon>
        <taxon>Autobranchia</taxon>
        <taxon>Heteroconchia</taxon>
        <taxon>Euheterodonta</taxon>
        <taxon>Imparidentia</taxon>
        <taxon>Neoheterodontei</taxon>
        <taxon>Myida</taxon>
        <taxon>Dreissenoidea</taxon>
        <taxon>Dreissenidae</taxon>
        <taxon>Dreissena</taxon>
    </lineage>
</organism>
<dbReference type="FunFam" id="2.60.40.10:FF:000199">
    <property type="entry name" value="next to BRCA1 gene 1 protein-like"/>
    <property type="match status" value="1"/>
</dbReference>
<feature type="domain" description="ZZ-type" evidence="9">
    <location>
        <begin position="290"/>
        <end position="342"/>
    </location>
</feature>
<proteinExistence type="predicted"/>
<keyword evidence="7" id="KW-0175">Coiled coil</keyword>
<evidence type="ECO:0000256" key="7">
    <source>
        <dbReference type="SAM" id="Coils"/>
    </source>
</evidence>
<feature type="coiled-coil region" evidence="7">
    <location>
        <begin position="396"/>
        <end position="430"/>
    </location>
</feature>
<dbReference type="AlphaFoldDB" id="A0A9D4I610"/>
<reference evidence="10" key="1">
    <citation type="journal article" date="2019" name="bioRxiv">
        <title>The Genome of the Zebra Mussel, Dreissena polymorpha: A Resource for Invasive Species Research.</title>
        <authorList>
            <person name="McCartney M.A."/>
            <person name="Auch B."/>
            <person name="Kono T."/>
            <person name="Mallez S."/>
            <person name="Zhang Y."/>
            <person name="Obille A."/>
            <person name="Becker A."/>
            <person name="Abrahante J.E."/>
            <person name="Garbe J."/>
            <person name="Badalamenti J.P."/>
            <person name="Herman A."/>
            <person name="Mangelson H."/>
            <person name="Liachko I."/>
            <person name="Sullivan S."/>
            <person name="Sone E.D."/>
            <person name="Koren S."/>
            <person name="Silverstein K.A.T."/>
            <person name="Beckman K.B."/>
            <person name="Gohl D.M."/>
        </authorList>
    </citation>
    <scope>NUCLEOTIDE SEQUENCE</scope>
    <source>
        <strain evidence="10">Duluth1</strain>
        <tissue evidence="10">Whole animal</tissue>
    </source>
</reference>
<dbReference type="InterPro" id="IPR000433">
    <property type="entry name" value="Znf_ZZ"/>
</dbReference>
<dbReference type="InterPro" id="IPR043145">
    <property type="entry name" value="Znf_ZZ_sf"/>
</dbReference>
<evidence type="ECO:0000259" key="9">
    <source>
        <dbReference type="PROSITE" id="PS50135"/>
    </source>
</evidence>
<evidence type="ECO:0000256" key="5">
    <source>
        <dbReference type="ARBA" id="ARBA00023329"/>
    </source>
</evidence>
<dbReference type="InterPro" id="IPR000270">
    <property type="entry name" value="PB1_dom"/>
</dbReference>
<keyword evidence="2" id="KW-0479">Metal-binding</keyword>
<feature type="compositionally biased region" description="Acidic residues" evidence="8">
    <location>
        <begin position="632"/>
        <end position="644"/>
    </location>
</feature>
<gene>
    <name evidence="10" type="ORF">DPMN_183982</name>
</gene>
<keyword evidence="3 6" id="KW-0863">Zinc-finger</keyword>
<dbReference type="Pfam" id="PF00564">
    <property type="entry name" value="PB1"/>
    <property type="match status" value="1"/>
</dbReference>
<protein>
    <recommendedName>
        <fullName evidence="9">ZZ-type domain-containing protein</fullName>
    </recommendedName>
</protein>